<evidence type="ECO:0000313" key="14">
    <source>
        <dbReference type="EMBL" id="CAH1099819.1"/>
    </source>
</evidence>
<dbReference type="SUPFAM" id="SSF48264">
    <property type="entry name" value="Cytochrome P450"/>
    <property type="match status" value="1"/>
</dbReference>
<keyword evidence="13" id="KW-1133">Transmembrane helix</keyword>
<keyword evidence="11" id="KW-0503">Monooxygenase</keyword>
<organism evidence="14 15">
    <name type="scientific">Psylliodes chrysocephalus</name>
    <dbReference type="NCBI Taxonomy" id="3402493"/>
    <lineage>
        <taxon>Eukaryota</taxon>
        <taxon>Metazoa</taxon>
        <taxon>Ecdysozoa</taxon>
        <taxon>Arthropoda</taxon>
        <taxon>Hexapoda</taxon>
        <taxon>Insecta</taxon>
        <taxon>Pterygota</taxon>
        <taxon>Neoptera</taxon>
        <taxon>Endopterygota</taxon>
        <taxon>Coleoptera</taxon>
        <taxon>Polyphaga</taxon>
        <taxon>Cucujiformia</taxon>
        <taxon>Chrysomeloidea</taxon>
        <taxon>Chrysomelidae</taxon>
        <taxon>Galerucinae</taxon>
        <taxon>Alticini</taxon>
        <taxon>Psylliodes</taxon>
    </lineage>
</organism>
<dbReference type="InterPro" id="IPR001128">
    <property type="entry name" value="Cyt_P450"/>
</dbReference>
<keyword evidence="12 13" id="KW-0472">Membrane</keyword>
<evidence type="ECO:0000256" key="2">
    <source>
        <dbReference type="ARBA" id="ARBA00004174"/>
    </source>
</evidence>
<dbReference type="AlphaFoldDB" id="A0A9P0CIJ0"/>
<keyword evidence="7" id="KW-0256">Endoplasmic reticulum</keyword>
<keyword evidence="15" id="KW-1185">Reference proteome</keyword>
<evidence type="ECO:0000256" key="8">
    <source>
        <dbReference type="ARBA" id="ARBA00022848"/>
    </source>
</evidence>
<evidence type="ECO:0008006" key="16">
    <source>
        <dbReference type="Google" id="ProtNLM"/>
    </source>
</evidence>
<accession>A0A9P0CIJ0</accession>
<keyword evidence="10" id="KW-0408">Iron</keyword>
<dbReference type="Pfam" id="PF00067">
    <property type="entry name" value="p450"/>
    <property type="match status" value="1"/>
</dbReference>
<protein>
    <recommendedName>
        <fullName evidence="16">Cytochrome P450</fullName>
    </recommendedName>
</protein>
<evidence type="ECO:0000256" key="5">
    <source>
        <dbReference type="ARBA" id="ARBA00022617"/>
    </source>
</evidence>
<reference evidence="14" key="1">
    <citation type="submission" date="2022-01" db="EMBL/GenBank/DDBJ databases">
        <authorList>
            <person name="King R."/>
        </authorList>
    </citation>
    <scope>NUCLEOTIDE SEQUENCE</scope>
</reference>
<dbReference type="GO" id="GO:0020037">
    <property type="term" value="F:heme binding"/>
    <property type="evidence" value="ECO:0007669"/>
    <property type="project" value="InterPro"/>
</dbReference>
<sequence>MLFTNSIKADFLGVFAAFLAILVVWHIWALNYWKRKGILGPKPVFLFGNMRDFFLGSKSIGECFRDAYFEYKAQGKRYLGFFITGQAHFVPIDLELVKSILQTDFPNFHSHGTYYNEEDDPLSSTIFNLDGPKWKNVRVKLTPTFTSGKIKMMHQTLLDCSYGLKDLFAESENGPIEIKEIMARFTTDVIGELLLMENLFYTI</sequence>
<dbReference type="GO" id="GO:0004497">
    <property type="term" value="F:monooxygenase activity"/>
    <property type="evidence" value="ECO:0007669"/>
    <property type="project" value="UniProtKB-KW"/>
</dbReference>
<dbReference type="EMBL" id="OV651813">
    <property type="protein sequence ID" value="CAH1099819.1"/>
    <property type="molecule type" value="Genomic_DNA"/>
</dbReference>
<dbReference type="InterPro" id="IPR050476">
    <property type="entry name" value="Insect_CytP450_Detox"/>
</dbReference>
<evidence type="ECO:0000256" key="9">
    <source>
        <dbReference type="ARBA" id="ARBA00023002"/>
    </source>
</evidence>
<keyword evidence="6" id="KW-0479">Metal-binding</keyword>
<evidence type="ECO:0000256" key="3">
    <source>
        <dbReference type="ARBA" id="ARBA00004406"/>
    </source>
</evidence>
<dbReference type="GO" id="GO:0005506">
    <property type="term" value="F:iron ion binding"/>
    <property type="evidence" value="ECO:0007669"/>
    <property type="project" value="InterPro"/>
</dbReference>
<comment type="cofactor">
    <cofactor evidence="1">
        <name>heme</name>
        <dbReference type="ChEBI" id="CHEBI:30413"/>
    </cofactor>
</comment>
<keyword evidence="9" id="KW-0560">Oxidoreductase</keyword>
<evidence type="ECO:0000256" key="11">
    <source>
        <dbReference type="ARBA" id="ARBA00023033"/>
    </source>
</evidence>
<dbReference type="PANTHER" id="PTHR24292">
    <property type="entry name" value="CYTOCHROME P450"/>
    <property type="match status" value="1"/>
</dbReference>
<dbReference type="Gene3D" id="1.10.630.10">
    <property type="entry name" value="Cytochrome P450"/>
    <property type="match status" value="1"/>
</dbReference>
<dbReference type="GO" id="GO:0005789">
    <property type="term" value="C:endoplasmic reticulum membrane"/>
    <property type="evidence" value="ECO:0007669"/>
    <property type="project" value="UniProtKB-SubCell"/>
</dbReference>
<dbReference type="GO" id="GO:0016705">
    <property type="term" value="F:oxidoreductase activity, acting on paired donors, with incorporation or reduction of molecular oxygen"/>
    <property type="evidence" value="ECO:0007669"/>
    <property type="project" value="InterPro"/>
</dbReference>
<evidence type="ECO:0000256" key="7">
    <source>
        <dbReference type="ARBA" id="ARBA00022824"/>
    </source>
</evidence>
<keyword evidence="13" id="KW-0812">Transmembrane</keyword>
<evidence type="ECO:0000313" key="15">
    <source>
        <dbReference type="Proteomes" id="UP001153636"/>
    </source>
</evidence>
<evidence type="ECO:0000256" key="13">
    <source>
        <dbReference type="SAM" id="Phobius"/>
    </source>
</evidence>
<keyword evidence="5" id="KW-0349">Heme</keyword>
<comment type="subcellular location">
    <subcellularLocation>
        <location evidence="3">Endoplasmic reticulum membrane</location>
        <topology evidence="3">Peripheral membrane protein</topology>
    </subcellularLocation>
    <subcellularLocation>
        <location evidence="2">Microsome membrane</location>
        <topology evidence="2">Peripheral membrane protein</topology>
    </subcellularLocation>
</comment>
<evidence type="ECO:0000256" key="1">
    <source>
        <dbReference type="ARBA" id="ARBA00001971"/>
    </source>
</evidence>
<comment type="similarity">
    <text evidence="4">Belongs to the cytochrome P450 family.</text>
</comment>
<name>A0A9P0CIJ0_9CUCU</name>
<proteinExistence type="inferred from homology"/>
<gene>
    <name evidence="14" type="ORF">PSYICH_LOCUS1106</name>
</gene>
<feature type="transmembrane region" description="Helical" evidence="13">
    <location>
        <begin position="12"/>
        <end position="33"/>
    </location>
</feature>
<evidence type="ECO:0000256" key="12">
    <source>
        <dbReference type="ARBA" id="ARBA00023136"/>
    </source>
</evidence>
<evidence type="ECO:0000256" key="10">
    <source>
        <dbReference type="ARBA" id="ARBA00023004"/>
    </source>
</evidence>
<dbReference type="Proteomes" id="UP001153636">
    <property type="component" value="Chromosome 1"/>
</dbReference>
<keyword evidence="8" id="KW-0492">Microsome</keyword>
<evidence type="ECO:0000256" key="6">
    <source>
        <dbReference type="ARBA" id="ARBA00022723"/>
    </source>
</evidence>
<evidence type="ECO:0000256" key="4">
    <source>
        <dbReference type="ARBA" id="ARBA00010617"/>
    </source>
</evidence>
<dbReference type="OrthoDB" id="2789670at2759"/>
<dbReference type="PANTHER" id="PTHR24292:SF100">
    <property type="entry name" value="CYTOCHROME P450 6A16, ISOFORM B-RELATED"/>
    <property type="match status" value="1"/>
</dbReference>
<dbReference type="InterPro" id="IPR036396">
    <property type="entry name" value="Cyt_P450_sf"/>
</dbReference>